<feature type="domain" description="Ig-like" evidence="10">
    <location>
        <begin position="24"/>
        <end position="138"/>
    </location>
</feature>
<dbReference type="Pfam" id="PF07686">
    <property type="entry name" value="V-set"/>
    <property type="match status" value="1"/>
</dbReference>
<dbReference type="SUPFAM" id="SSF48726">
    <property type="entry name" value="Immunoglobulin"/>
    <property type="match status" value="2"/>
</dbReference>
<dbReference type="GO" id="GO:0050852">
    <property type="term" value="P:T cell receptor signaling pathway"/>
    <property type="evidence" value="ECO:0007669"/>
    <property type="project" value="TreeGrafter"/>
</dbReference>
<dbReference type="GO" id="GO:0005102">
    <property type="term" value="F:signaling receptor binding"/>
    <property type="evidence" value="ECO:0007669"/>
    <property type="project" value="TreeGrafter"/>
</dbReference>
<evidence type="ECO:0000256" key="4">
    <source>
        <dbReference type="ARBA" id="ARBA00022989"/>
    </source>
</evidence>
<evidence type="ECO:0000256" key="7">
    <source>
        <dbReference type="SAM" id="MobiDB-lite"/>
    </source>
</evidence>
<dbReference type="InterPro" id="IPR053896">
    <property type="entry name" value="BTN3A2-like_Ig-C"/>
</dbReference>
<dbReference type="SMART" id="SM00409">
    <property type="entry name" value="IG"/>
    <property type="match status" value="1"/>
</dbReference>
<dbReference type="AlphaFoldDB" id="A0A834E398"/>
<accession>A0A834E398</accession>
<evidence type="ECO:0000313" key="12">
    <source>
        <dbReference type="Proteomes" id="UP000664940"/>
    </source>
</evidence>
<evidence type="ECO:0000256" key="5">
    <source>
        <dbReference type="ARBA" id="ARBA00023136"/>
    </source>
</evidence>
<dbReference type="InterPro" id="IPR013783">
    <property type="entry name" value="Ig-like_fold"/>
</dbReference>
<evidence type="ECO:0000256" key="3">
    <source>
        <dbReference type="ARBA" id="ARBA00022729"/>
    </source>
</evidence>
<evidence type="ECO:0000256" key="8">
    <source>
        <dbReference type="SAM" id="Phobius"/>
    </source>
</evidence>
<keyword evidence="6" id="KW-0393">Immunoglobulin domain</keyword>
<evidence type="ECO:0000256" key="1">
    <source>
        <dbReference type="ARBA" id="ARBA00004370"/>
    </source>
</evidence>
<dbReference type="InterPro" id="IPR007110">
    <property type="entry name" value="Ig-like_dom"/>
</dbReference>
<comment type="subcellular location">
    <subcellularLocation>
        <location evidence="1">Membrane</location>
    </subcellularLocation>
</comment>
<feature type="compositionally biased region" description="Basic and acidic residues" evidence="7">
    <location>
        <begin position="282"/>
        <end position="292"/>
    </location>
</feature>
<dbReference type="InterPro" id="IPR050504">
    <property type="entry name" value="IgSF_BTN/MOG"/>
</dbReference>
<dbReference type="PROSITE" id="PS50835">
    <property type="entry name" value="IG_LIKE"/>
    <property type="match status" value="2"/>
</dbReference>
<dbReference type="Proteomes" id="UP000664940">
    <property type="component" value="Unassembled WGS sequence"/>
</dbReference>
<dbReference type="EMBL" id="JABVXQ010000006">
    <property type="protein sequence ID" value="KAF6102326.1"/>
    <property type="molecule type" value="Genomic_DNA"/>
</dbReference>
<feature type="region of interest" description="Disordered" evidence="7">
    <location>
        <begin position="282"/>
        <end position="319"/>
    </location>
</feature>
<evidence type="ECO:0000256" key="2">
    <source>
        <dbReference type="ARBA" id="ARBA00022692"/>
    </source>
</evidence>
<dbReference type="CDD" id="cd05713">
    <property type="entry name" value="IgV_MOG_like"/>
    <property type="match status" value="1"/>
</dbReference>
<proteinExistence type="predicted"/>
<reference evidence="11 12" key="1">
    <citation type="journal article" date="2020" name="Nature">
        <title>Six reference-quality genomes reveal evolution of bat adaptations.</title>
        <authorList>
            <person name="Jebb D."/>
            <person name="Huang Z."/>
            <person name="Pippel M."/>
            <person name="Hughes G.M."/>
            <person name="Lavrichenko K."/>
            <person name="Devanna P."/>
            <person name="Winkler S."/>
            <person name="Jermiin L.S."/>
            <person name="Skirmuntt E.C."/>
            <person name="Katzourakis A."/>
            <person name="Burkitt-Gray L."/>
            <person name="Ray D.A."/>
            <person name="Sullivan K.A.M."/>
            <person name="Roscito J.G."/>
            <person name="Kirilenko B.M."/>
            <person name="Davalos L.M."/>
            <person name="Corthals A.P."/>
            <person name="Power M.L."/>
            <person name="Jones G."/>
            <person name="Ransome R.D."/>
            <person name="Dechmann D.K.N."/>
            <person name="Locatelli A.G."/>
            <person name="Puechmaille S.J."/>
            <person name="Fedrigo O."/>
            <person name="Jarvis E.D."/>
            <person name="Hiller M."/>
            <person name="Vernes S.C."/>
            <person name="Myers E.W."/>
            <person name="Teeling E.C."/>
        </authorList>
    </citation>
    <scope>NUCLEOTIDE SEQUENCE [LARGE SCALE GENOMIC DNA]</scope>
    <source>
        <strain evidence="11">Bat1K_MPI-CBG_1</strain>
    </source>
</reference>
<dbReference type="GO" id="GO:0001817">
    <property type="term" value="P:regulation of cytokine production"/>
    <property type="evidence" value="ECO:0007669"/>
    <property type="project" value="TreeGrafter"/>
</dbReference>
<evidence type="ECO:0000256" key="9">
    <source>
        <dbReference type="SAM" id="SignalP"/>
    </source>
</evidence>
<dbReference type="Pfam" id="PF22705">
    <property type="entry name" value="C2-set_3"/>
    <property type="match status" value="1"/>
</dbReference>
<keyword evidence="3 9" id="KW-0732">Signal</keyword>
<dbReference type="SMART" id="SM00406">
    <property type="entry name" value="IGv"/>
    <property type="match status" value="1"/>
</dbReference>
<evidence type="ECO:0000256" key="6">
    <source>
        <dbReference type="ARBA" id="ARBA00023319"/>
    </source>
</evidence>
<name>A0A834E398_9CHIR</name>
<evidence type="ECO:0000259" key="10">
    <source>
        <dbReference type="PROSITE" id="PS50835"/>
    </source>
</evidence>
<keyword evidence="4 8" id="KW-1133">Transmembrane helix</keyword>
<protein>
    <submittedName>
        <fullName evidence="11">Butyrophilin subfamily 3 member A2</fullName>
    </submittedName>
</protein>
<keyword evidence="5 8" id="KW-0472">Membrane</keyword>
<dbReference type="InterPro" id="IPR036179">
    <property type="entry name" value="Ig-like_dom_sf"/>
</dbReference>
<dbReference type="InterPro" id="IPR013106">
    <property type="entry name" value="Ig_V-set"/>
</dbReference>
<organism evidence="11 12">
    <name type="scientific">Phyllostomus discolor</name>
    <name type="common">pale spear-nosed bat</name>
    <dbReference type="NCBI Taxonomy" id="89673"/>
    <lineage>
        <taxon>Eukaryota</taxon>
        <taxon>Metazoa</taxon>
        <taxon>Chordata</taxon>
        <taxon>Craniata</taxon>
        <taxon>Vertebrata</taxon>
        <taxon>Euteleostomi</taxon>
        <taxon>Mammalia</taxon>
        <taxon>Eutheria</taxon>
        <taxon>Laurasiatheria</taxon>
        <taxon>Chiroptera</taxon>
        <taxon>Yangochiroptera</taxon>
        <taxon>Phyllostomidae</taxon>
        <taxon>Phyllostominae</taxon>
        <taxon>Phyllostomus</taxon>
    </lineage>
</organism>
<dbReference type="GO" id="GO:0009897">
    <property type="term" value="C:external side of plasma membrane"/>
    <property type="evidence" value="ECO:0007669"/>
    <property type="project" value="TreeGrafter"/>
</dbReference>
<dbReference type="InterPro" id="IPR003599">
    <property type="entry name" value="Ig_sub"/>
</dbReference>
<dbReference type="PANTHER" id="PTHR24100">
    <property type="entry name" value="BUTYROPHILIN"/>
    <property type="match status" value="1"/>
</dbReference>
<keyword evidence="2 8" id="KW-0812">Transmembrane</keyword>
<sequence length="365" mass="39822">MGRCLVPRLPALPVCLAVVQLLSPCSAEFAVVGPPEPILAMVGEDADLPCHLSPEMSAETLQLMWERPGRRQVVHVYAHGQEDTPAEEFRGRTSISREDVTAGKAALRIRNVSVSDNGTYLCYFQDGDFYAKAQVELQVAALGSDPHIDMKGYEAGGIRVNCTSAGWYPQPQIQWRDARGQSLSSEAASAAADPQGLYAASASVILEDGSGEGVSCVIRNPLLGQERSPRLSIPGAFFRDTQPWTLLLSLTLLVLAVLLLCVICLLWRRRWKRSQALFQEEGREHELREKQRGQSCSGSEAPKRRSRTSSVGSGLRPVQSGRWPSSILVLAKQECCVKDADGGHWNLCDTVESTSGRGTPTADRH</sequence>
<dbReference type="FunFam" id="2.60.40.10:FF:000208">
    <property type="entry name" value="Butyrophilin subfamily 1 member A1"/>
    <property type="match status" value="1"/>
</dbReference>
<feature type="chain" id="PRO_5032628438" evidence="9">
    <location>
        <begin position="28"/>
        <end position="365"/>
    </location>
</feature>
<dbReference type="Gene3D" id="2.60.40.10">
    <property type="entry name" value="Immunoglobulins"/>
    <property type="match status" value="2"/>
</dbReference>
<feature type="signal peptide" evidence="9">
    <location>
        <begin position="1"/>
        <end position="27"/>
    </location>
</feature>
<dbReference type="PANTHER" id="PTHR24100:SF56">
    <property type="entry name" value="BUTYROPHILIN SUBFAMILY 3 MEMBER A3"/>
    <property type="match status" value="1"/>
</dbReference>
<comment type="caution">
    <text evidence="11">The sequence shown here is derived from an EMBL/GenBank/DDBJ whole genome shotgun (WGS) entry which is preliminary data.</text>
</comment>
<feature type="transmembrane region" description="Helical" evidence="8">
    <location>
        <begin position="244"/>
        <end position="267"/>
    </location>
</feature>
<evidence type="ECO:0000313" key="11">
    <source>
        <dbReference type="EMBL" id="KAF6102326.1"/>
    </source>
</evidence>
<gene>
    <name evidence="11" type="ORF">HJG60_001603</name>
</gene>
<dbReference type="FunFam" id="2.60.40.10:FF:000088">
    <property type="entry name" value="Butyrophilin subfamily 1 member A1"/>
    <property type="match status" value="1"/>
</dbReference>
<feature type="domain" description="Ig-like" evidence="10">
    <location>
        <begin position="146"/>
        <end position="232"/>
    </location>
</feature>